<sequence>MNQIPKNRNLLRQSSEKFRIKTFFGKVGKIYPQKYCNESGVETDEFRDPHELHEADELHDQHEVHAPHEVQSN</sequence>
<evidence type="ECO:0000256" key="1">
    <source>
        <dbReference type="SAM" id="MobiDB-lite"/>
    </source>
</evidence>
<dbReference type="AlphaFoldDB" id="A0A1X0RNM6"/>
<gene>
    <name evidence="2" type="ORF">BCV71DRAFT_268140</name>
</gene>
<organism evidence="2 3">
    <name type="scientific">Rhizopus microsporus</name>
    <dbReference type="NCBI Taxonomy" id="58291"/>
    <lineage>
        <taxon>Eukaryota</taxon>
        <taxon>Fungi</taxon>
        <taxon>Fungi incertae sedis</taxon>
        <taxon>Mucoromycota</taxon>
        <taxon>Mucoromycotina</taxon>
        <taxon>Mucoromycetes</taxon>
        <taxon>Mucorales</taxon>
        <taxon>Mucorineae</taxon>
        <taxon>Rhizopodaceae</taxon>
        <taxon>Rhizopus</taxon>
    </lineage>
</organism>
<dbReference type="EMBL" id="KV921519">
    <property type="protein sequence ID" value="ORE13673.1"/>
    <property type="molecule type" value="Genomic_DNA"/>
</dbReference>
<name>A0A1X0RNM6_RHIZD</name>
<proteinExistence type="predicted"/>
<evidence type="ECO:0000313" key="3">
    <source>
        <dbReference type="Proteomes" id="UP000242381"/>
    </source>
</evidence>
<evidence type="ECO:0000313" key="2">
    <source>
        <dbReference type="EMBL" id="ORE13673.1"/>
    </source>
</evidence>
<reference evidence="2 3" key="1">
    <citation type="journal article" date="2016" name="Proc. Natl. Acad. Sci. U.S.A.">
        <title>Lipid metabolic changes in an early divergent fungus govern the establishment of a mutualistic symbiosis with endobacteria.</title>
        <authorList>
            <person name="Lastovetsky O.A."/>
            <person name="Gaspar M.L."/>
            <person name="Mondo S.J."/>
            <person name="LaButti K.M."/>
            <person name="Sandor L."/>
            <person name="Grigoriev I.V."/>
            <person name="Henry S.A."/>
            <person name="Pawlowska T.E."/>
        </authorList>
    </citation>
    <scope>NUCLEOTIDE SEQUENCE [LARGE SCALE GENOMIC DNA]</scope>
    <source>
        <strain evidence="2 3">ATCC 11559</strain>
    </source>
</reference>
<accession>A0A1X0RNM6</accession>
<feature type="compositionally biased region" description="Basic and acidic residues" evidence="1">
    <location>
        <begin position="44"/>
        <end position="73"/>
    </location>
</feature>
<feature type="region of interest" description="Disordered" evidence="1">
    <location>
        <begin position="41"/>
        <end position="73"/>
    </location>
</feature>
<dbReference type="Proteomes" id="UP000242381">
    <property type="component" value="Unassembled WGS sequence"/>
</dbReference>
<protein>
    <submittedName>
        <fullName evidence="2">Uncharacterized protein</fullName>
    </submittedName>
</protein>